<proteinExistence type="predicted"/>
<evidence type="ECO:0000313" key="1">
    <source>
        <dbReference type="EMBL" id="RNA40784.1"/>
    </source>
</evidence>
<keyword evidence="2" id="KW-1185">Reference proteome</keyword>
<dbReference type="Proteomes" id="UP000276133">
    <property type="component" value="Unassembled WGS sequence"/>
</dbReference>
<accession>A0A3M7SYC6</accession>
<reference evidence="1 2" key="1">
    <citation type="journal article" date="2018" name="Sci. Rep.">
        <title>Genomic signatures of local adaptation to the degree of environmental predictability in rotifers.</title>
        <authorList>
            <person name="Franch-Gras L."/>
            <person name="Hahn C."/>
            <person name="Garcia-Roger E.M."/>
            <person name="Carmona M.J."/>
            <person name="Serra M."/>
            <person name="Gomez A."/>
        </authorList>
    </citation>
    <scope>NUCLEOTIDE SEQUENCE [LARGE SCALE GENOMIC DNA]</scope>
    <source>
        <strain evidence="1">HYR1</strain>
    </source>
</reference>
<gene>
    <name evidence="1" type="ORF">BpHYR1_009634</name>
</gene>
<dbReference type="EMBL" id="REGN01000593">
    <property type="protein sequence ID" value="RNA40784.1"/>
    <property type="molecule type" value="Genomic_DNA"/>
</dbReference>
<organism evidence="1 2">
    <name type="scientific">Brachionus plicatilis</name>
    <name type="common">Marine rotifer</name>
    <name type="synonym">Brachionus muelleri</name>
    <dbReference type="NCBI Taxonomy" id="10195"/>
    <lineage>
        <taxon>Eukaryota</taxon>
        <taxon>Metazoa</taxon>
        <taxon>Spiralia</taxon>
        <taxon>Gnathifera</taxon>
        <taxon>Rotifera</taxon>
        <taxon>Eurotatoria</taxon>
        <taxon>Monogononta</taxon>
        <taxon>Pseudotrocha</taxon>
        <taxon>Ploima</taxon>
        <taxon>Brachionidae</taxon>
        <taxon>Brachionus</taxon>
    </lineage>
</organism>
<evidence type="ECO:0000313" key="2">
    <source>
        <dbReference type="Proteomes" id="UP000276133"/>
    </source>
</evidence>
<comment type="caution">
    <text evidence="1">The sequence shown here is derived from an EMBL/GenBank/DDBJ whole genome shotgun (WGS) entry which is preliminary data.</text>
</comment>
<sequence>MDLSLCFQCFASIFHPIFVLLWWPRKRLKCAFYRKLQSFCRALFTNCRVGGQNIERRNKK</sequence>
<name>A0A3M7SYC6_BRAPC</name>
<dbReference type="AlphaFoldDB" id="A0A3M7SYC6"/>
<protein>
    <submittedName>
        <fullName evidence="1">Uncharacterized protein</fullName>
    </submittedName>
</protein>